<comment type="caution">
    <text evidence="1">The sequence shown here is derived from an EMBL/GenBank/DDBJ whole genome shotgun (WGS) entry which is preliminary data.</text>
</comment>
<dbReference type="Proteomes" id="UP000050525">
    <property type="component" value="Unassembled WGS sequence"/>
</dbReference>
<dbReference type="EMBL" id="AKHW03005917">
    <property type="protein sequence ID" value="KYO25191.1"/>
    <property type="molecule type" value="Genomic_DNA"/>
</dbReference>
<reference evidence="1 2" key="1">
    <citation type="journal article" date="2012" name="Genome Biol.">
        <title>Sequencing three crocodilian genomes to illuminate the evolution of archosaurs and amniotes.</title>
        <authorList>
            <person name="St John J.A."/>
            <person name="Braun E.L."/>
            <person name="Isberg S.R."/>
            <person name="Miles L.G."/>
            <person name="Chong A.Y."/>
            <person name="Gongora J."/>
            <person name="Dalzell P."/>
            <person name="Moran C."/>
            <person name="Bed'hom B."/>
            <person name="Abzhanov A."/>
            <person name="Burgess S.C."/>
            <person name="Cooksey A.M."/>
            <person name="Castoe T.A."/>
            <person name="Crawford N.G."/>
            <person name="Densmore L.D."/>
            <person name="Drew J.C."/>
            <person name="Edwards S.V."/>
            <person name="Faircloth B.C."/>
            <person name="Fujita M.K."/>
            <person name="Greenwold M.J."/>
            <person name="Hoffmann F.G."/>
            <person name="Howard J.M."/>
            <person name="Iguchi T."/>
            <person name="Janes D.E."/>
            <person name="Khan S.Y."/>
            <person name="Kohno S."/>
            <person name="de Koning A.J."/>
            <person name="Lance S.L."/>
            <person name="McCarthy F.M."/>
            <person name="McCormack J.E."/>
            <person name="Merchant M.E."/>
            <person name="Peterson D.G."/>
            <person name="Pollock D.D."/>
            <person name="Pourmand N."/>
            <person name="Raney B.J."/>
            <person name="Roessler K.A."/>
            <person name="Sanford J.R."/>
            <person name="Sawyer R.H."/>
            <person name="Schmidt C.J."/>
            <person name="Triplett E.W."/>
            <person name="Tuberville T.D."/>
            <person name="Venegas-Anaya M."/>
            <person name="Howard J.T."/>
            <person name="Jarvis E.D."/>
            <person name="Guillette L.J.Jr."/>
            <person name="Glenn T.C."/>
            <person name="Green R.E."/>
            <person name="Ray D.A."/>
        </authorList>
    </citation>
    <scope>NUCLEOTIDE SEQUENCE [LARGE SCALE GENOMIC DNA]</scope>
    <source>
        <strain evidence="1">KSC_2009_1</strain>
    </source>
</reference>
<gene>
    <name evidence="1" type="ORF">Y1Q_0001807</name>
</gene>
<evidence type="ECO:0000313" key="2">
    <source>
        <dbReference type="Proteomes" id="UP000050525"/>
    </source>
</evidence>
<proteinExistence type="predicted"/>
<protein>
    <submittedName>
        <fullName evidence="1">Uncharacterized protein</fullName>
    </submittedName>
</protein>
<keyword evidence="2" id="KW-1185">Reference proteome</keyword>
<name>A0A151MKV5_ALLMI</name>
<accession>A0A151MKV5</accession>
<organism evidence="1 2">
    <name type="scientific">Alligator mississippiensis</name>
    <name type="common">American alligator</name>
    <dbReference type="NCBI Taxonomy" id="8496"/>
    <lineage>
        <taxon>Eukaryota</taxon>
        <taxon>Metazoa</taxon>
        <taxon>Chordata</taxon>
        <taxon>Craniata</taxon>
        <taxon>Vertebrata</taxon>
        <taxon>Euteleostomi</taxon>
        <taxon>Archelosauria</taxon>
        <taxon>Archosauria</taxon>
        <taxon>Crocodylia</taxon>
        <taxon>Alligatoridae</taxon>
        <taxon>Alligatorinae</taxon>
        <taxon>Alligator</taxon>
    </lineage>
</organism>
<sequence>MPLVAGMDQGLMTLLYKKGLRGNLKNWRPTTLLNFDYNLLAKVLAECPKSIIGVKTLTREVVLFEHLIKQQETPTAHCDQFICFRNALWKTRNLLIYKHTNLSVKDCVRMGLSEIQLYYKKSVEDDGKEMLKIIWKRGDWHRLFKSKTPKEDNNNDDNDDKA</sequence>
<evidence type="ECO:0000313" key="1">
    <source>
        <dbReference type="EMBL" id="KYO25191.1"/>
    </source>
</evidence>
<dbReference type="AlphaFoldDB" id="A0A151MKV5"/>